<feature type="transmembrane region" description="Helical" evidence="1">
    <location>
        <begin position="175"/>
        <end position="194"/>
    </location>
</feature>
<dbReference type="AlphaFoldDB" id="A0A1H3W960"/>
<dbReference type="InterPro" id="IPR056546">
    <property type="entry name" value="MreB_MamK-like"/>
</dbReference>
<keyword evidence="3" id="KW-1185">Reference proteome</keyword>
<evidence type="ECO:0000313" key="2">
    <source>
        <dbReference type="EMBL" id="SDZ83626.1"/>
    </source>
</evidence>
<keyword evidence="1" id="KW-0812">Transmembrane</keyword>
<protein>
    <submittedName>
        <fullName evidence="2">Rod shape-determining protein MreB</fullName>
    </submittedName>
</protein>
<evidence type="ECO:0000313" key="3">
    <source>
        <dbReference type="Proteomes" id="UP000198658"/>
    </source>
</evidence>
<keyword evidence="1" id="KW-0472">Membrane</keyword>
<dbReference type="Proteomes" id="UP000198658">
    <property type="component" value="Unassembled WGS sequence"/>
</dbReference>
<proteinExistence type="predicted"/>
<dbReference type="Pfam" id="PF06723">
    <property type="entry name" value="MreB_Mbl"/>
    <property type="match status" value="1"/>
</dbReference>
<reference evidence="3" key="1">
    <citation type="submission" date="2016-10" db="EMBL/GenBank/DDBJ databases">
        <authorList>
            <person name="Varghese N."/>
            <person name="Submissions S."/>
        </authorList>
    </citation>
    <scope>NUCLEOTIDE SEQUENCE [LARGE SCALE GENOMIC DNA]</scope>
    <source>
        <strain evidence="3">CGMCC 1.10657</strain>
    </source>
</reference>
<dbReference type="EMBL" id="FNQO01000001">
    <property type="protein sequence ID" value="SDZ83626.1"/>
    <property type="molecule type" value="Genomic_DNA"/>
</dbReference>
<keyword evidence="1" id="KW-1133">Transmembrane helix</keyword>
<sequence>MLNKLVDQLGATLYVQIWEKRIRVTNIDSGKIFDESPLVAVEARNGRRIVAAVGNRAASVSGQDVEVINPFSHPRSLLRDFSAGEKLLQHIFRKLTDQTLFTPSPIVVLQPMEKTQGGLTEVEVRAFRELALGAGAREVEVYQGEELTRHTFDYAKVKAKGQPQKNGAKNGGGQAVQWFLILLWIVLITLMAVFGGS</sequence>
<organism evidence="2 3">
    <name type="scientific">Microbulbifer marinus</name>
    <dbReference type="NCBI Taxonomy" id="658218"/>
    <lineage>
        <taxon>Bacteria</taxon>
        <taxon>Pseudomonadati</taxon>
        <taxon>Pseudomonadota</taxon>
        <taxon>Gammaproteobacteria</taxon>
        <taxon>Cellvibrionales</taxon>
        <taxon>Microbulbiferaceae</taxon>
        <taxon>Microbulbifer</taxon>
    </lineage>
</organism>
<dbReference type="RefSeq" id="WP_091385099.1">
    <property type="nucleotide sequence ID" value="NZ_FNQO01000001.1"/>
</dbReference>
<dbReference type="STRING" id="658218.SAMN05216562_0658"/>
<evidence type="ECO:0000256" key="1">
    <source>
        <dbReference type="SAM" id="Phobius"/>
    </source>
</evidence>
<gene>
    <name evidence="2" type="ORF">SAMN05216562_0658</name>
</gene>
<dbReference type="OrthoDB" id="8612466at2"/>
<name>A0A1H3W960_9GAMM</name>
<dbReference type="Gene3D" id="3.30.420.40">
    <property type="match status" value="1"/>
</dbReference>
<accession>A0A1H3W960</accession>